<feature type="domain" description="Potassium channel" evidence="2">
    <location>
        <begin position="68"/>
        <end position="140"/>
    </location>
</feature>
<keyword evidence="1" id="KW-1133">Transmembrane helix</keyword>
<proteinExistence type="predicted"/>
<dbReference type="KEGG" id="hco:LOKO_00189"/>
<dbReference type="Pfam" id="PF07885">
    <property type="entry name" value="Ion_trans_2"/>
    <property type="match status" value="1"/>
</dbReference>
<gene>
    <name evidence="3" type="ORF">LOKO_00189</name>
</gene>
<dbReference type="AlphaFoldDB" id="A0A109UKQ4"/>
<name>A0A109UKQ4_9GAMM</name>
<feature type="transmembrane region" description="Helical" evidence="1">
    <location>
        <begin position="52"/>
        <end position="79"/>
    </location>
</feature>
<feature type="transmembrane region" description="Helical" evidence="1">
    <location>
        <begin position="128"/>
        <end position="146"/>
    </location>
</feature>
<sequence length="154" mass="17221">MLPIDPEINVVLITAAVVALVVVLHYEVIQLLSCWCARRQQKFPDEPRNRKIIVGVMFVLILAHVAEIWLFGTAFWWLLTHEGYGEITGYTSVSFLDSVYFSAATYTTVGWGDLAATGHIRFLAGTEALVGFMMITWSASFGYLVMAKTLDKKV</sequence>
<evidence type="ECO:0000259" key="2">
    <source>
        <dbReference type="Pfam" id="PF07885"/>
    </source>
</evidence>
<feature type="transmembrane region" description="Helical" evidence="1">
    <location>
        <begin position="12"/>
        <end position="32"/>
    </location>
</feature>
<reference evidence="3 4" key="1">
    <citation type="journal article" date="2016" name="Genome Announc.">
        <title>Draft Genome Sequence of 'Halomonas chromatireducens' Strain AGD 8-3, a Haloalkaliphilic Chromate- and Selenite-Reducing Gammaproteobacterium.</title>
        <authorList>
            <person name="Sharko F.S."/>
            <person name="Shapovalova A.A."/>
            <person name="Tsygankova S.V."/>
            <person name="Komova A.V."/>
            <person name="Boulygina E.S."/>
            <person name="Teslyuk A.B."/>
            <person name="Gotovtsev P.M."/>
            <person name="Namsaraev Z.B."/>
            <person name="Khijniak T.V."/>
            <person name="Nedoluzhko A.V."/>
            <person name="Vasilov R.G."/>
        </authorList>
    </citation>
    <scope>NUCLEOTIDE SEQUENCE [LARGE SCALE GENOMIC DNA]</scope>
    <source>
        <strain evidence="3 4">AGD 8-3</strain>
    </source>
</reference>
<keyword evidence="1" id="KW-0472">Membrane</keyword>
<accession>A0A109UKQ4</accession>
<dbReference type="Gene3D" id="1.10.287.70">
    <property type="match status" value="1"/>
</dbReference>
<dbReference type="EMBL" id="CP014226">
    <property type="protein sequence ID" value="AMC99286.1"/>
    <property type="molecule type" value="Genomic_DNA"/>
</dbReference>
<evidence type="ECO:0000313" key="4">
    <source>
        <dbReference type="Proteomes" id="UP000063387"/>
    </source>
</evidence>
<dbReference type="RefSeq" id="WP_066443806.1">
    <property type="nucleotide sequence ID" value="NZ_CP014226.1"/>
</dbReference>
<dbReference type="OrthoDB" id="9813518at2"/>
<evidence type="ECO:0000256" key="1">
    <source>
        <dbReference type="SAM" id="Phobius"/>
    </source>
</evidence>
<dbReference type="PATRIC" id="fig|507626.3.peg.184"/>
<dbReference type="InterPro" id="IPR013099">
    <property type="entry name" value="K_chnl_dom"/>
</dbReference>
<dbReference type="Proteomes" id="UP000063387">
    <property type="component" value="Chromosome"/>
</dbReference>
<protein>
    <submittedName>
        <fullName evidence="3">Ion channel</fullName>
    </submittedName>
</protein>
<dbReference type="STRING" id="507626.LOKO_00189"/>
<evidence type="ECO:0000313" key="3">
    <source>
        <dbReference type="EMBL" id="AMC99286.1"/>
    </source>
</evidence>
<keyword evidence="1" id="KW-0812">Transmembrane</keyword>
<dbReference type="SUPFAM" id="SSF81324">
    <property type="entry name" value="Voltage-gated potassium channels"/>
    <property type="match status" value="1"/>
</dbReference>
<keyword evidence="4" id="KW-1185">Reference proteome</keyword>
<reference evidence="3 4" key="2">
    <citation type="submission" date="2016-02" db="EMBL/GenBank/DDBJ databases">
        <authorList>
            <person name="Wen L."/>
            <person name="He K."/>
            <person name="Yang H."/>
        </authorList>
    </citation>
    <scope>NUCLEOTIDE SEQUENCE [LARGE SCALE GENOMIC DNA]</scope>
    <source>
        <strain evidence="3 4">AGD 8-3</strain>
    </source>
</reference>
<organism evidence="3 4">
    <name type="scientific">Halomonas chromatireducens</name>
    <dbReference type="NCBI Taxonomy" id="507626"/>
    <lineage>
        <taxon>Bacteria</taxon>
        <taxon>Pseudomonadati</taxon>
        <taxon>Pseudomonadota</taxon>
        <taxon>Gammaproteobacteria</taxon>
        <taxon>Oceanospirillales</taxon>
        <taxon>Halomonadaceae</taxon>
        <taxon>Halomonas</taxon>
    </lineage>
</organism>